<feature type="transmembrane region" description="Helical" evidence="1">
    <location>
        <begin position="52"/>
        <end position="76"/>
    </location>
</feature>
<comment type="caution">
    <text evidence="2">The sequence shown here is derived from an EMBL/GenBank/DDBJ whole genome shotgun (WGS) entry which is preliminary data.</text>
</comment>
<accession>A0A3S3ZBJ4</accession>
<evidence type="ECO:0000313" key="2">
    <source>
        <dbReference type="EMBL" id="RWZ53115.1"/>
    </source>
</evidence>
<keyword evidence="1" id="KW-1133">Transmembrane helix</keyword>
<sequence>MRLGWEPGQPALSADTVGAAAPVKRGLVSGATVLPEITEAPPAPRKLWKHPAFIVSMITTLIAVGVAVTLIIMTALAEGPPRVTGLDITAGSGGVALSWNGPDVPYDVFVVSDGTDGTDVLDVSQAVRGRDIWMPRAFGYYDDASCFVVRASSLDGDVSLAAEALDEQGAASVCMTDADE</sequence>
<protein>
    <recommendedName>
        <fullName evidence="4">Fibronectin type III domain-containing protein</fullName>
    </recommendedName>
</protein>
<evidence type="ECO:0008006" key="4">
    <source>
        <dbReference type="Google" id="ProtNLM"/>
    </source>
</evidence>
<dbReference type="OrthoDB" id="5018581at2"/>
<keyword evidence="1" id="KW-0812">Transmembrane</keyword>
<name>A0A3S3ZBJ4_9MICO</name>
<evidence type="ECO:0000313" key="3">
    <source>
        <dbReference type="Proteomes" id="UP000288547"/>
    </source>
</evidence>
<dbReference type="EMBL" id="RZNB01000001">
    <property type="protein sequence ID" value="RWZ53115.1"/>
    <property type="molecule type" value="Genomic_DNA"/>
</dbReference>
<organism evidence="2 3">
    <name type="scientific">Labedella phragmitis</name>
    <dbReference type="NCBI Taxonomy" id="2498849"/>
    <lineage>
        <taxon>Bacteria</taxon>
        <taxon>Bacillati</taxon>
        <taxon>Actinomycetota</taxon>
        <taxon>Actinomycetes</taxon>
        <taxon>Micrococcales</taxon>
        <taxon>Microbacteriaceae</taxon>
        <taxon>Labedella</taxon>
    </lineage>
</organism>
<dbReference type="AlphaFoldDB" id="A0A3S3ZBJ4"/>
<gene>
    <name evidence="2" type="ORF">ELQ90_04105</name>
</gene>
<keyword evidence="1" id="KW-0472">Membrane</keyword>
<reference evidence="2 3" key="1">
    <citation type="submission" date="2018-12" db="EMBL/GenBank/DDBJ databases">
        <authorList>
            <person name="Li F."/>
        </authorList>
    </citation>
    <scope>NUCLEOTIDE SEQUENCE [LARGE SCALE GENOMIC DNA]</scope>
    <source>
        <strain evidence="2 3">11W25H-1</strain>
    </source>
</reference>
<dbReference type="Proteomes" id="UP000288547">
    <property type="component" value="Unassembled WGS sequence"/>
</dbReference>
<evidence type="ECO:0000256" key="1">
    <source>
        <dbReference type="SAM" id="Phobius"/>
    </source>
</evidence>
<proteinExistence type="predicted"/>
<keyword evidence="3" id="KW-1185">Reference proteome</keyword>